<dbReference type="FunFam" id="2.40.10.10:FF:000099">
    <property type="entry name" value="Kallikrein related-peptidase 10"/>
    <property type="match status" value="1"/>
</dbReference>
<keyword evidence="10" id="KW-0865">Zymogen</keyword>
<dbReference type="InterPro" id="IPR001254">
    <property type="entry name" value="Trypsin_dom"/>
</dbReference>
<evidence type="ECO:0000256" key="15">
    <source>
        <dbReference type="RuleBase" id="RU363034"/>
    </source>
</evidence>
<evidence type="ECO:0000256" key="13">
    <source>
        <dbReference type="ARBA" id="ARBA00036706"/>
    </source>
</evidence>
<dbReference type="PRINTS" id="PR00722">
    <property type="entry name" value="CHYMOTRYPSIN"/>
</dbReference>
<feature type="compositionally biased region" description="Basic and acidic residues" evidence="16">
    <location>
        <begin position="150"/>
        <end position="160"/>
    </location>
</feature>
<feature type="domain" description="Peptidase S1" evidence="17">
    <location>
        <begin position="1262"/>
        <end position="1603"/>
    </location>
</feature>
<sequence length="3372" mass="359519">MGWGLLDWEPGCNKKTAEGGGGAGAQSGHKRPPVPEERTAAPRHAAGTLPAAPPPAPGPGDELRLWAPARPCRPAPRPLPDADPLAARLLCVRQNRPAAQMLLLLTALLVLAAGCRGSEAGSWQQRWRGPRAGAVRDSGCGHSGGSGSREGLRTDGALDRTGEALPGRWLGAGGAGALRAHSHWVGQREGRLGCSHEEGAAGAHIRERRLVHPPPAPCPTAAQSQGDDKIIGGYACLPHSQPWQAALLAGPRRDFLCGGALLSDRWAITAAHCARPILRVALGKHSLKSWEASQQVLSVAHQVPHPRYNPRTHANDLMLLRLEPRARLGRAVKPIALASACARPGASCHVSGWGTTSSPVARYPNSLQCVNINIASDQACRNSYPGAVTPGMICAGVPQGGKDSCQGDSGGPLVCQGRLQGLVSWGMERCALPGYPGVYTNLCSYYKWVQDTMRSHVRWRERQHHRPRPASLGAGPTLGLAQSPLRAAPGLSPPTQEAPWGLCFPFWRTGAPTVRQASFCLQRLLCAGPTGPLRGEGPAEPGEAKAAPAALARNVGSARAGSLARRRTAMWPLAAVIAVLTVASSGGISRDHPKIINGTNGTSGFLQGGYPCRPHSQPWQAALLVQGRLLCGGVLVHPKWVLTAAHCLKEGFKVYLGKHTLGQVEDTEQVREVLRSIPHPGYQVSPTHLNHDHDIMLLELRAPAALSDHVGLLPLSRKDCLPPGTCCRVSGWGTTTSPQGMLCTLHPSQAEVLTPPLPPVSYPQTLQCVDIQLRSDKECHQVYPGKITPNMLCAGTEEGGKDSCEGDSGGPLICNGSLHGIISWGDFPCGQPNRPGVYTRVSREQSASAQPRSRRGRGAHNKVCLASPPPPSTVPSSAQSAHSPPSPPRDLLGPMIRLPASSTFPREGRPGAGGLPLPAPSSPAPSGNFSVPSPPPAQPLSKPLPPPPGSLALTSTFLPLPCTAAWRPPAMGFSFILLLCVIGLSQEATEKIFNGTECEPHSQPWQVGLFEGTHLRCGGVLIDRRWVLTAAHCTGRYWVRLGEHSLSGLDWTEQIRRSGFSATHPGYQGARHSHSHDLRLLRLGTPARLTRSVQPLPLPTSCVAAGTQCHISGWGTTNRPWSPFPDRLQCLSLSIVSHASCQAVFPGRITDNMVCAGGVAGADACQGDSGGPLVCGGVLQGLVSWGSVGPCGQDGIPGVYTKVCNYVDWIRTENLGPPARPPGHDVGGADHARPGHRLPGRPAPPFLGAPSCLSPHFAPPGQVGGETRIIKGYECPPHSQPWQVALFQKTRLLCGATLIAPRWLLTAAHCRKPWVRGPGGAGAGGGHHGGRLRAERDGVGVPEDSAAAAGLGWGPAGLGVRRKRPSIPAALRGPHPRLPPLTPVSHLSRYLVYLGEHNLQRRDGCEQTRTATESFPHPDFNNSLPNKDHRNDIMLVKMAAPAFITRAVRPLALSARCVTAGTRCLISGWGTTSSPQCRGSLGNGAGPGRAGVVPTRCPPAVHLPHALRCANITIIEHKECEDAYPGNVTDTMVCASVREEGKDSCQASSPGARTPVLSPKSRVFTQRPPQLHLPAASGAPALALAKLLLPLLMAQLWAAEAALPAVNSTGPAPGAAGAPCPRHSQPWQVSLFSGLAFHCAGVLIDRSWVLTAAHCSNNKPLWARVGDDHLLLLQGEQLRRTSRPVIHPKYRQGSGPLLHRRTDEHDLMLLKLARPVALGPQAQALRLPLRCAQPGDQCQVAGWGTTASRRGKSWGPRGLLKYNRGLSCSRVTILSPKACEVFYPGVLSSNMVCAGLDQGQDPCQSDSGGPLVCNETLQGILSWGVYPCGSAQHPALPRVRVSPQPSPLYPTHSPPHLRPQRTVGRTPAPSGPRNAPPTRSPGRWASSISPTSSAGRPSFLTAGCSLPPTAASQDCSGRYLWVRLGEHHIWQWEGPEQLFRVKDFFPHPGFNKDLRAHDHNDDIMLIRLPRPARLGPAVQPLNLSRTCVAPGTQCLISGWGAVSSPRVQYPLTLQCANISVLEHRLCRRAYPGHISSSMLCAGLWEGGRGSCQGDSGGPLVCEGTLAGVVSGGSEPCSTPGRPAVYTSVCHYVDWCPSEPTVVFLPPPPRCPWVGVQPLPPAAGHWRAQGSKVLEGQECEPHSQPWQTALFQGSRLLCGGVLIEDNWVLTAAHCRKPKYTVRLGDHSLKYKEASEQNLAVAQSIPHPCYNRSSEDHSHDLMLIQLRGRAALGSKVKPIKLADHCAQAGQKCSISGWGTVTSPQDNFPDTLNCAEIEIFPQKQCEEAYPGQVTDGMVCAGDSSGADTCQGDSGGPLVCNGVLQGITSWGSDPCGLPERPGSSQQETVLHGPQGTEPTMVGPLLAPLLILLLSALGSAQQVSEHSLSVSCSPLPPSLHSAFQPPHFCLSVCPSAYLHRCLSPSLCCCLSSRHPRLSLSPGQGDKSGEKIIDGVPCTPGSNPSQVALLRGHQLHCGGVLLNERWVLTAAHCKMKDYVVHMGSERLEDKGSQKIRATQSFAHPLYSTQTHVNDIMLVRLSSPAKLSARVKKVSLTSRCEPPGTMCTVSGWGTTTSPDVTFPKQLMCTNVKLISSRDCKKVYKDLLGESMLCAGIPDSKTNACNGDSGGPLMCKGTLQGLVSWGTFPCGQVNDPGVYTQVCSAPTPAGSEFQDKVLHGGPCEQESHPYQAALFTAGHLLCGGVLVHPQWVLTAAHCKKPNLKVYLGKHNLQQQENRQEELSVVRTVAHPGYNAATHDQDIMLLRLSRAVRLSERIRPLQLERDCSAAPTSCHILGWGKTADGGFPDTLQCAYIHLVPREQCERAYPNQITQNMVCAGDEKYGKDSCQGDSGGPLVCGDRLRGLVSWGNIPCGSKEKPGVYTDVCRYGAWIQRKRLAGALITVLVLGLTEPLLADDVACDKSPANGSSGRTRELGAGTREDTRSDDSSSRIVNGTDCERNAQPWQGALLLSNQLYCGAVVVHPQWLLTAAHCRKPVVRIRLGHPSLSPVYESGQQLFHGVKSIPHPGYSHPGHSNDLMLIKLNRRIRESQTVKPISISSRCPSAGTSCMVSGWGTTSSPDISFPKVLQCLNITVLSEERCKASYPGQIDATMFCAGDQQGRDSCQGDSGGPVVCNNSLQGLVSWGDYPCAKPNRPGVYTNLCRFNKTARLRRRRLHHRRRGLQPALAALAGGPVHRRRIRLRGRPGAPASLGALGEAGSRAVEASLSVQHPEYNRPVLANDLMLIKLKEPVSQTDAIRNISVTSRCPTPGESCLVSGWGRLMNGAQPEVLQCVNISVASEQMCRALYAPVFHPSMVCAGGGPGHGDSCYGDSGGPMICRGSLQGLVSFGHIPCGQPYMPSVYTNLCKFTDWIRKTIETS</sequence>
<feature type="region of interest" description="Disordered" evidence="16">
    <location>
        <begin position="835"/>
        <end position="948"/>
    </location>
</feature>
<dbReference type="FunFam" id="2.40.10.10:FF:000041">
    <property type="entry name" value="kallikrein-6 isoform X2"/>
    <property type="match status" value="1"/>
</dbReference>
<keyword evidence="19" id="KW-1185">Reference proteome</keyword>
<keyword evidence="4" id="KW-0963">Cytoplasm</keyword>
<dbReference type="PROSITE" id="PS00135">
    <property type="entry name" value="TRYPSIN_SER"/>
    <property type="match status" value="8"/>
</dbReference>
<evidence type="ECO:0000256" key="4">
    <source>
        <dbReference type="ARBA" id="ARBA00022490"/>
    </source>
</evidence>
<evidence type="ECO:0000256" key="14">
    <source>
        <dbReference type="ARBA" id="ARBA00039014"/>
    </source>
</evidence>
<dbReference type="GO" id="GO:0005576">
    <property type="term" value="C:extracellular region"/>
    <property type="evidence" value="ECO:0007669"/>
    <property type="project" value="UniProtKB-SubCell"/>
</dbReference>
<dbReference type="SUPFAM" id="SSF50494">
    <property type="entry name" value="Trypsin-like serine proteases"/>
    <property type="match status" value="11"/>
</dbReference>
<reference evidence="18" key="1">
    <citation type="journal article" date="2021" name="Evol. Appl.">
        <title>The genome of the Pyrenean desman and the effects of bottlenecks and inbreeding on the genomic landscape of an endangered species.</title>
        <authorList>
            <person name="Escoda L."/>
            <person name="Castresana J."/>
        </authorList>
    </citation>
    <scope>NUCLEOTIDE SEQUENCE</scope>
    <source>
        <strain evidence="18">IBE-C5619</strain>
    </source>
</reference>
<dbReference type="InterPro" id="IPR018114">
    <property type="entry name" value="TRYPSIN_HIS"/>
</dbReference>
<evidence type="ECO:0000256" key="6">
    <source>
        <dbReference type="ARBA" id="ARBA00022670"/>
    </source>
</evidence>
<keyword evidence="12" id="KW-0325">Glycoprotein</keyword>
<dbReference type="FunFam" id="2.40.10.10:FF:000021">
    <property type="entry name" value="Kallikrein 1"/>
    <property type="match status" value="4"/>
</dbReference>
<feature type="region of interest" description="Disordered" evidence="16">
    <location>
        <begin position="1217"/>
        <end position="1241"/>
    </location>
</feature>
<proteinExistence type="inferred from homology"/>
<feature type="domain" description="Peptidase S1" evidence="17">
    <location>
        <begin position="992"/>
        <end position="1215"/>
    </location>
</feature>
<dbReference type="Proteomes" id="UP000700334">
    <property type="component" value="Unassembled WGS sequence"/>
</dbReference>
<gene>
    <name evidence="18" type="ORF">J0S82_018011</name>
</gene>
<dbReference type="Pfam" id="PF00089">
    <property type="entry name" value="Trypsin"/>
    <property type="match status" value="13"/>
</dbReference>
<evidence type="ECO:0000256" key="3">
    <source>
        <dbReference type="ARBA" id="ARBA00009228"/>
    </source>
</evidence>
<dbReference type="SMART" id="SM00020">
    <property type="entry name" value="Tryp_SPc"/>
    <property type="match status" value="11"/>
</dbReference>
<evidence type="ECO:0000256" key="1">
    <source>
        <dbReference type="ARBA" id="ARBA00004496"/>
    </source>
</evidence>
<feature type="domain" description="Peptidase S1" evidence="17">
    <location>
        <begin position="2670"/>
        <end position="2889"/>
    </location>
</feature>
<keyword evidence="8 15" id="KW-0378">Hydrolase</keyword>
<evidence type="ECO:0000256" key="11">
    <source>
        <dbReference type="ARBA" id="ARBA00023157"/>
    </source>
</evidence>
<dbReference type="PANTHER" id="PTHR24271">
    <property type="entry name" value="KALLIKREIN-RELATED"/>
    <property type="match status" value="1"/>
</dbReference>
<dbReference type="InterPro" id="IPR043504">
    <property type="entry name" value="Peptidase_S1_PA_chymotrypsin"/>
</dbReference>
<feature type="compositionally biased region" description="Low complexity" evidence="16">
    <location>
        <begin position="874"/>
        <end position="883"/>
    </location>
</feature>
<dbReference type="PANTHER" id="PTHR24271:SF19">
    <property type="entry name" value="KALLIKREIN-6"/>
    <property type="match status" value="1"/>
</dbReference>
<dbReference type="GO" id="GO:0030141">
    <property type="term" value="C:secretory granule"/>
    <property type="evidence" value="ECO:0007669"/>
    <property type="project" value="TreeGrafter"/>
</dbReference>
<evidence type="ECO:0000256" key="2">
    <source>
        <dbReference type="ARBA" id="ARBA00004613"/>
    </source>
</evidence>
<evidence type="ECO:0000259" key="17">
    <source>
        <dbReference type="PROSITE" id="PS50240"/>
    </source>
</evidence>
<feature type="domain" description="Peptidase S1" evidence="17">
    <location>
        <begin position="2132"/>
        <end position="2377"/>
    </location>
</feature>
<accession>A0A8J6ALV6</accession>
<feature type="region of interest" description="Disordered" evidence="16">
    <location>
        <begin position="1837"/>
        <end position="1895"/>
    </location>
</feature>
<dbReference type="GO" id="GO:0004252">
    <property type="term" value="F:serine-type endopeptidase activity"/>
    <property type="evidence" value="ECO:0007669"/>
    <property type="project" value="UniProtKB-EC"/>
</dbReference>
<dbReference type="GO" id="GO:0006508">
    <property type="term" value="P:proteolysis"/>
    <property type="evidence" value="ECO:0007669"/>
    <property type="project" value="UniProtKB-KW"/>
</dbReference>
<keyword evidence="11" id="KW-1015">Disulfide bond</keyword>
<comment type="subcellular location">
    <subcellularLocation>
        <location evidence="1">Cytoplasm</location>
    </subcellularLocation>
    <subcellularLocation>
        <location evidence="2">Secreted</location>
    </subcellularLocation>
</comment>
<evidence type="ECO:0000256" key="16">
    <source>
        <dbReference type="SAM" id="MobiDB-lite"/>
    </source>
</evidence>
<feature type="region of interest" description="Disordered" evidence="16">
    <location>
        <begin position="2916"/>
        <end position="2947"/>
    </location>
</feature>
<comment type="caution">
    <text evidence="18">The sequence shown here is derived from an EMBL/GenBank/DDBJ whole genome shotgun (WGS) entry which is preliminary data.</text>
</comment>
<comment type="similarity">
    <text evidence="3">Belongs to the peptidase S1 family. Snake venom subfamily.</text>
</comment>
<feature type="region of interest" description="Disordered" evidence="16">
    <location>
        <begin position="126"/>
        <end position="160"/>
    </location>
</feature>
<keyword evidence="7" id="KW-0732">Signal</keyword>
<dbReference type="InterPro" id="IPR033116">
    <property type="entry name" value="TRYPSIN_SER"/>
</dbReference>
<protein>
    <recommendedName>
        <fullName evidence="14">tissue kallikrein</fullName>
        <ecNumber evidence="14">3.4.21.35</ecNumber>
    </recommendedName>
</protein>
<feature type="domain" description="Peptidase S1" evidence="17">
    <location>
        <begin position="230"/>
        <end position="454"/>
    </location>
</feature>
<feature type="compositionally biased region" description="Basic and acidic residues" evidence="16">
    <location>
        <begin position="2923"/>
        <end position="2941"/>
    </location>
</feature>
<dbReference type="EC" id="3.4.21.35" evidence="14"/>
<dbReference type="InterPro" id="IPR009003">
    <property type="entry name" value="Peptidase_S1_PA"/>
</dbReference>
<keyword evidence="9 15" id="KW-0720">Serine protease</keyword>
<evidence type="ECO:0000256" key="8">
    <source>
        <dbReference type="ARBA" id="ARBA00022801"/>
    </source>
</evidence>
<feature type="domain" description="Peptidase S1" evidence="17">
    <location>
        <begin position="606"/>
        <end position="843"/>
    </location>
</feature>
<evidence type="ECO:0000256" key="10">
    <source>
        <dbReference type="ARBA" id="ARBA00023145"/>
    </source>
</evidence>
<feature type="region of interest" description="Disordered" evidence="16">
    <location>
        <begin position="1"/>
        <end position="69"/>
    </location>
</feature>
<feature type="domain" description="Peptidase S1" evidence="17">
    <location>
        <begin position="2446"/>
        <end position="2669"/>
    </location>
</feature>
<evidence type="ECO:0000256" key="12">
    <source>
        <dbReference type="ARBA" id="ARBA00023180"/>
    </source>
</evidence>
<dbReference type="FunFam" id="2.40.10.10:FF:000010">
    <property type="entry name" value="Kallikrein related peptidase 11"/>
    <property type="match status" value="8"/>
</dbReference>
<feature type="domain" description="Peptidase S1" evidence="17">
    <location>
        <begin position="2944"/>
        <end position="3157"/>
    </location>
</feature>
<evidence type="ECO:0000256" key="7">
    <source>
        <dbReference type="ARBA" id="ARBA00022729"/>
    </source>
</evidence>
<feature type="compositionally biased region" description="Polar residues" evidence="16">
    <location>
        <begin position="1886"/>
        <end position="1895"/>
    </location>
</feature>
<dbReference type="PROSITE" id="PS00134">
    <property type="entry name" value="TRYPSIN_HIS"/>
    <property type="match status" value="7"/>
</dbReference>
<keyword evidence="6 15" id="KW-0645">Protease</keyword>
<dbReference type="PROSITE" id="PS50240">
    <property type="entry name" value="TRYPSIN_DOM"/>
    <property type="match status" value="10"/>
</dbReference>
<name>A0A8J6ALV6_GALPY</name>
<dbReference type="Gene3D" id="2.40.10.10">
    <property type="entry name" value="Trypsin-like serine proteases"/>
    <property type="match status" value="22"/>
</dbReference>
<dbReference type="OrthoDB" id="10059102at2759"/>
<dbReference type="CDD" id="cd00190">
    <property type="entry name" value="Tryp_SPc"/>
    <property type="match status" value="11"/>
</dbReference>
<feature type="domain" description="Peptidase S1" evidence="17">
    <location>
        <begin position="1614"/>
        <end position="2094"/>
    </location>
</feature>
<dbReference type="EMBL" id="JAGFMF010011469">
    <property type="protein sequence ID" value="KAG8521477.1"/>
    <property type="molecule type" value="Genomic_DNA"/>
</dbReference>
<comment type="catalytic activity">
    <reaction evidence="13">
        <text>Preferential cleavage of Arg-|-Xaa bonds in small molecule substrates. Highly selective action to release kallidin (lysyl-bradykinin) from kininogen involves hydrolysis of Met-|-Xaa or Leu-|-Xaa.</text>
        <dbReference type="EC" id="3.4.21.35"/>
    </reaction>
</comment>
<feature type="domain" description="Peptidase S1" evidence="17">
    <location>
        <begin position="3177"/>
        <end position="3370"/>
    </location>
</feature>
<dbReference type="InterPro" id="IPR001314">
    <property type="entry name" value="Peptidase_S1A"/>
</dbReference>
<feature type="compositionally biased region" description="Pro residues" evidence="16">
    <location>
        <begin position="932"/>
        <end position="948"/>
    </location>
</feature>
<evidence type="ECO:0000313" key="19">
    <source>
        <dbReference type="Proteomes" id="UP000700334"/>
    </source>
</evidence>
<keyword evidence="5" id="KW-0964">Secreted</keyword>
<evidence type="ECO:0000256" key="9">
    <source>
        <dbReference type="ARBA" id="ARBA00022825"/>
    </source>
</evidence>
<dbReference type="FunFam" id="2.40.10.10:FF:000005">
    <property type="entry name" value="Serine protease 37"/>
    <property type="match status" value="1"/>
</dbReference>
<feature type="compositionally biased region" description="Pro residues" evidence="16">
    <location>
        <begin position="1844"/>
        <end position="1857"/>
    </location>
</feature>
<dbReference type="FunFam" id="2.40.10.10:FF:000259">
    <property type="match status" value="1"/>
</dbReference>
<evidence type="ECO:0000256" key="5">
    <source>
        <dbReference type="ARBA" id="ARBA00022525"/>
    </source>
</evidence>
<evidence type="ECO:0000313" key="18">
    <source>
        <dbReference type="EMBL" id="KAG8521477.1"/>
    </source>
</evidence>
<organism evidence="18 19">
    <name type="scientific">Galemys pyrenaicus</name>
    <name type="common">Iberian desman</name>
    <name type="synonym">Pyrenean desman</name>
    <dbReference type="NCBI Taxonomy" id="202257"/>
    <lineage>
        <taxon>Eukaryota</taxon>
        <taxon>Metazoa</taxon>
        <taxon>Chordata</taxon>
        <taxon>Craniata</taxon>
        <taxon>Vertebrata</taxon>
        <taxon>Euteleostomi</taxon>
        <taxon>Mammalia</taxon>
        <taxon>Eutheria</taxon>
        <taxon>Laurasiatheria</taxon>
        <taxon>Eulipotyphla</taxon>
        <taxon>Talpidae</taxon>
        <taxon>Galemys</taxon>
    </lineage>
</organism>